<keyword evidence="5" id="KW-0411">Iron-sulfur</keyword>
<organism evidence="8 9">
    <name type="scientific">Cupriavidus phytorum</name>
    <dbReference type="NCBI Taxonomy" id="3024399"/>
    <lineage>
        <taxon>Bacteria</taxon>
        <taxon>Pseudomonadati</taxon>
        <taxon>Pseudomonadota</taxon>
        <taxon>Betaproteobacteria</taxon>
        <taxon>Burkholderiales</taxon>
        <taxon>Burkholderiaceae</taxon>
        <taxon>Cupriavidus</taxon>
    </lineage>
</organism>
<dbReference type="Proteomes" id="UP000249638">
    <property type="component" value="Unassembled WGS sequence"/>
</dbReference>
<evidence type="ECO:0000256" key="6">
    <source>
        <dbReference type="ARBA" id="ARBA00034078"/>
    </source>
</evidence>
<keyword evidence="1" id="KW-0001">2Fe-2S</keyword>
<proteinExistence type="predicted"/>
<feature type="domain" description="2Fe-2S ferredoxin-type" evidence="7">
    <location>
        <begin position="20"/>
        <end position="96"/>
    </location>
</feature>
<dbReference type="InterPro" id="IPR012675">
    <property type="entry name" value="Beta-grasp_dom_sf"/>
</dbReference>
<dbReference type="InterPro" id="IPR036884">
    <property type="entry name" value="2Fe-2S-bd_dom_sf"/>
</dbReference>
<dbReference type="InterPro" id="IPR002888">
    <property type="entry name" value="2Fe-2S-bd"/>
</dbReference>
<evidence type="ECO:0000259" key="7">
    <source>
        <dbReference type="PROSITE" id="PS51085"/>
    </source>
</evidence>
<dbReference type="GO" id="GO:0016903">
    <property type="term" value="F:oxidoreductase activity, acting on the aldehyde or oxo group of donors"/>
    <property type="evidence" value="ECO:0007669"/>
    <property type="project" value="TreeGrafter"/>
</dbReference>
<evidence type="ECO:0000313" key="9">
    <source>
        <dbReference type="Proteomes" id="UP000249638"/>
    </source>
</evidence>
<evidence type="ECO:0000256" key="2">
    <source>
        <dbReference type="ARBA" id="ARBA00022723"/>
    </source>
</evidence>
<evidence type="ECO:0000256" key="3">
    <source>
        <dbReference type="ARBA" id="ARBA00023002"/>
    </source>
</evidence>
<dbReference type="InterPro" id="IPR001041">
    <property type="entry name" value="2Fe-2S_ferredoxin-type"/>
</dbReference>
<accession>A0A2W7QPC9</accession>
<reference evidence="8" key="1">
    <citation type="submission" date="2018-06" db="EMBL/GenBank/DDBJ databases">
        <title>Genomic Encyclopedia of Type Strains, Phase IV (KMG-V): Genome sequencing to study the core and pangenomes of soil and plant-associated prokaryotes.</title>
        <authorList>
            <person name="Whitman W."/>
        </authorList>
    </citation>
    <scope>NUCLEOTIDE SEQUENCE [LARGE SCALE GENOMIC DNA]</scope>
    <source>
        <strain evidence="8">MLR2-44</strain>
    </source>
</reference>
<dbReference type="FunFam" id="1.10.150.120:FF:000003">
    <property type="entry name" value="Carbon monoxide dehydrogenase, small subunit"/>
    <property type="match status" value="1"/>
</dbReference>
<dbReference type="AlphaFoldDB" id="A0A2W7QPC9"/>
<keyword evidence="9" id="KW-1185">Reference proteome</keyword>
<dbReference type="FunFam" id="3.10.20.30:FF:000020">
    <property type="entry name" value="Xanthine dehydrogenase iron-sulfur subunit"/>
    <property type="match status" value="1"/>
</dbReference>
<dbReference type="Pfam" id="PF01799">
    <property type="entry name" value="Fer2_2"/>
    <property type="match status" value="1"/>
</dbReference>
<comment type="caution">
    <text evidence="8">The sequence shown here is derived from an EMBL/GenBank/DDBJ whole genome shotgun (WGS) entry which is preliminary data.</text>
</comment>
<evidence type="ECO:0000313" key="8">
    <source>
        <dbReference type="EMBL" id="PZX26126.1"/>
    </source>
</evidence>
<keyword evidence="3" id="KW-0560">Oxidoreductase</keyword>
<dbReference type="Gene3D" id="3.10.20.30">
    <property type="match status" value="1"/>
</dbReference>
<dbReference type="InterPro" id="IPR036010">
    <property type="entry name" value="2Fe-2S_ferredoxin-like_sf"/>
</dbReference>
<dbReference type="InterPro" id="IPR052914">
    <property type="entry name" value="Aldehyde_Oxdr_Iron-Sulfur"/>
</dbReference>
<dbReference type="EMBL" id="QKZN01000007">
    <property type="protein sequence ID" value="PZX26126.1"/>
    <property type="molecule type" value="Genomic_DNA"/>
</dbReference>
<dbReference type="SUPFAM" id="SSF47741">
    <property type="entry name" value="CO dehydrogenase ISP C-domain like"/>
    <property type="match status" value="1"/>
</dbReference>
<gene>
    <name evidence="8" type="ORF">C7416_107196</name>
</gene>
<dbReference type="Gene3D" id="1.10.150.120">
    <property type="entry name" value="[2Fe-2S]-binding domain"/>
    <property type="match status" value="1"/>
</dbReference>
<evidence type="ECO:0000256" key="4">
    <source>
        <dbReference type="ARBA" id="ARBA00023004"/>
    </source>
</evidence>
<dbReference type="PANTHER" id="PTHR45331:SF2">
    <property type="entry name" value="OXIDOREDUCTASE WITH IRON-SULFUR SUBUNIT"/>
    <property type="match status" value="1"/>
</dbReference>
<dbReference type="GO" id="GO:0046872">
    <property type="term" value="F:metal ion binding"/>
    <property type="evidence" value="ECO:0007669"/>
    <property type="project" value="UniProtKB-KW"/>
</dbReference>
<name>A0A2W7QPC9_9BURK</name>
<protein>
    <submittedName>
        <fullName evidence="8">Xanthine dehydrogenase YagT iron-sulfur-binding subunit</fullName>
    </submittedName>
</protein>
<dbReference type="PANTHER" id="PTHR45331">
    <property type="entry name" value="OXIDOREDUCTASE, IRON-SULPHUR BINDING SUBUNIT-RELATED-RELATED"/>
    <property type="match status" value="1"/>
</dbReference>
<dbReference type="InterPro" id="IPR006058">
    <property type="entry name" value="2Fe2S_fd_BS"/>
</dbReference>
<sequence>MALEDPLAPPASQAGALQQIPTTLHINGITHELLLAPWVILLDLLREQLQLTGTKKGCDHGQCGACTVLVGGRRIKSCLCLAVSYDGADITTVEGLADRDTGALHPLQQAFIDHDAFQCGYCTPGQLCSALGLLNEHPPASRQEIRERMSGNLCRCGAYAQIVEAIAEVAGLTERDQEPS</sequence>
<dbReference type="SUPFAM" id="SSF54292">
    <property type="entry name" value="2Fe-2S ferredoxin-like"/>
    <property type="match status" value="1"/>
</dbReference>
<dbReference type="PROSITE" id="PS51085">
    <property type="entry name" value="2FE2S_FER_2"/>
    <property type="match status" value="1"/>
</dbReference>
<evidence type="ECO:0000256" key="1">
    <source>
        <dbReference type="ARBA" id="ARBA00022714"/>
    </source>
</evidence>
<keyword evidence="4" id="KW-0408">Iron</keyword>
<comment type="cofactor">
    <cofactor evidence="6">
        <name>[2Fe-2S] cluster</name>
        <dbReference type="ChEBI" id="CHEBI:190135"/>
    </cofactor>
</comment>
<dbReference type="PROSITE" id="PS00197">
    <property type="entry name" value="2FE2S_FER_1"/>
    <property type="match status" value="1"/>
</dbReference>
<evidence type="ECO:0000256" key="5">
    <source>
        <dbReference type="ARBA" id="ARBA00023014"/>
    </source>
</evidence>
<dbReference type="Pfam" id="PF00111">
    <property type="entry name" value="Fer2"/>
    <property type="match status" value="1"/>
</dbReference>
<keyword evidence="2" id="KW-0479">Metal-binding</keyword>
<dbReference type="GO" id="GO:0051537">
    <property type="term" value="F:2 iron, 2 sulfur cluster binding"/>
    <property type="evidence" value="ECO:0007669"/>
    <property type="project" value="UniProtKB-KW"/>
</dbReference>